<feature type="signal peptide" evidence="1">
    <location>
        <begin position="1"/>
        <end position="20"/>
    </location>
</feature>
<dbReference type="AlphaFoldDB" id="A0A518GPC2"/>
<reference evidence="2 3" key="1">
    <citation type="submission" date="2019-02" db="EMBL/GenBank/DDBJ databases">
        <title>Deep-cultivation of Planctomycetes and their phenomic and genomic characterization uncovers novel biology.</title>
        <authorList>
            <person name="Wiegand S."/>
            <person name="Jogler M."/>
            <person name="Boedeker C."/>
            <person name="Pinto D."/>
            <person name="Vollmers J."/>
            <person name="Rivas-Marin E."/>
            <person name="Kohn T."/>
            <person name="Peeters S.H."/>
            <person name="Heuer A."/>
            <person name="Rast P."/>
            <person name="Oberbeckmann S."/>
            <person name="Bunk B."/>
            <person name="Jeske O."/>
            <person name="Meyerdierks A."/>
            <person name="Storesund J.E."/>
            <person name="Kallscheuer N."/>
            <person name="Luecker S."/>
            <person name="Lage O.M."/>
            <person name="Pohl T."/>
            <person name="Merkel B.J."/>
            <person name="Hornburger P."/>
            <person name="Mueller R.-W."/>
            <person name="Bruemmer F."/>
            <person name="Labrenz M."/>
            <person name="Spormann A.M."/>
            <person name="Op den Camp H."/>
            <person name="Overmann J."/>
            <person name="Amann R."/>
            <person name="Jetten M.S.M."/>
            <person name="Mascher T."/>
            <person name="Medema M.H."/>
            <person name="Devos D.P."/>
            <person name="Kaster A.-K."/>
            <person name="Ovreas L."/>
            <person name="Rohde M."/>
            <person name="Galperin M.Y."/>
            <person name="Jogler C."/>
        </authorList>
    </citation>
    <scope>NUCLEOTIDE SEQUENCE [LARGE SCALE GENOMIC DNA]</scope>
    <source>
        <strain evidence="2 3">Spb1</strain>
    </source>
</reference>
<sequence precursor="true">MTRFFLVLGALLFAIGSAFAADEPFRPEAGKFPPLEKAKAYDGQIVFVDHANRRGSIRVTGGELLHSTAPHPFAMLPYGMVRYHGAPADLRDVPLGIMLHGRFYLPPDPKLSSVPVITKASLTQPAENHAILLEDEPSFCLREGKVWKLQEVALKGNKQGMIVANREPKAGGEGKEGEQQMSIDAATRFWRGREQLGLEDLIAEGLWPADGKKSLGGQVVHLGITWKPDGHWERRVGNRLHISDIWLDETAMQRATQHQIEVHRELIRCRWMPAWVDAVEYGKFGSATVTATLFGGMDPSLYADFQKGINGQIAASETNLKHEYGTVRHSLVASSGSILDVMKQDKEIPLGSSGMQIRMKVDQIIEGIRPGRIVRIRPMNWPDDAVPREEYTEGHLEERFPSPDIFPKYGGIRLN</sequence>
<evidence type="ECO:0000256" key="1">
    <source>
        <dbReference type="SAM" id="SignalP"/>
    </source>
</evidence>
<dbReference type="Proteomes" id="UP000315349">
    <property type="component" value="Chromosome"/>
</dbReference>
<dbReference type="OrthoDB" id="247927at2"/>
<organism evidence="2 3">
    <name type="scientific">Planctopirus ephydatiae</name>
    <dbReference type="NCBI Taxonomy" id="2528019"/>
    <lineage>
        <taxon>Bacteria</taxon>
        <taxon>Pseudomonadati</taxon>
        <taxon>Planctomycetota</taxon>
        <taxon>Planctomycetia</taxon>
        <taxon>Planctomycetales</taxon>
        <taxon>Planctomycetaceae</taxon>
        <taxon>Planctopirus</taxon>
    </lineage>
</organism>
<proteinExistence type="predicted"/>
<keyword evidence="1" id="KW-0732">Signal</keyword>
<dbReference type="RefSeq" id="WP_145299919.1">
    <property type="nucleotide sequence ID" value="NZ_CP036299.1"/>
</dbReference>
<protein>
    <submittedName>
        <fullName evidence="2">Uncharacterized protein</fullName>
    </submittedName>
</protein>
<dbReference type="KEGG" id="peh:Spb1_24120"/>
<feature type="chain" id="PRO_5022191862" evidence="1">
    <location>
        <begin position="21"/>
        <end position="415"/>
    </location>
</feature>
<gene>
    <name evidence="2" type="ORF">Spb1_24120</name>
</gene>
<evidence type="ECO:0000313" key="2">
    <source>
        <dbReference type="EMBL" id="QDV30478.1"/>
    </source>
</evidence>
<evidence type="ECO:0000313" key="3">
    <source>
        <dbReference type="Proteomes" id="UP000315349"/>
    </source>
</evidence>
<accession>A0A518GPC2</accession>
<keyword evidence="3" id="KW-1185">Reference proteome</keyword>
<name>A0A518GPC2_9PLAN</name>
<dbReference type="EMBL" id="CP036299">
    <property type="protein sequence ID" value="QDV30478.1"/>
    <property type="molecule type" value="Genomic_DNA"/>
</dbReference>